<name>A0ABP1ANY0_9BRYO</name>
<organism evidence="2 3">
    <name type="scientific">Sphagnum jensenii</name>
    <dbReference type="NCBI Taxonomy" id="128206"/>
    <lineage>
        <taxon>Eukaryota</taxon>
        <taxon>Viridiplantae</taxon>
        <taxon>Streptophyta</taxon>
        <taxon>Embryophyta</taxon>
        <taxon>Bryophyta</taxon>
        <taxon>Sphagnophytina</taxon>
        <taxon>Sphagnopsida</taxon>
        <taxon>Sphagnales</taxon>
        <taxon>Sphagnaceae</taxon>
        <taxon>Sphagnum</taxon>
    </lineage>
</organism>
<protein>
    <submittedName>
        <fullName evidence="2">Uncharacterized protein</fullName>
    </submittedName>
</protein>
<gene>
    <name evidence="2" type="ORF">CSSPJE1EN2_LOCUS7249</name>
</gene>
<proteinExistence type="predicted"/>
<keyword evidence="3" id="KW-1185">Reference proteome</keyword>
<dbReference type="EMBL" id="OZ023715">
    <property type="protein sequence ID" value="CAK9864254.1"/>
    <property type="molecule type" value="Genomic_DNA"/>
</dbReference>
<evidence type="ECO:0000313" key="3">
    <source>
        <dbReference type="Proteomes" id="UP001497522"/>
    </source>
</evidence>
<dbReference type="Proteomes" id="UP001497522">
    <property type="component" value="Chromosome 14"/>
</dbReference>
<feature type="region of interest" description="Disordered" evidence="1">
    <location>
        <begin position="1"/>
        <end position="25"/>
    </location>
</feature>
<evidence type="ECO:0000256" key="1">
    <source>
        <dbReference type="SAM" id="MobiDB-lite"/>
    </source>
</evidence>
<evidence type="ECO:0000313" key="2">
    <source>
        <dbReference type="EMBL" id="CAK9864254.1"/>
    </source>
</evidence>
<sequence>MDWETAQDATTTLETQDATTTSETSTSVVTWETAVAYGLDREAVAAWEAQVARYNRSIEKSIVAPESAAKQNITWRWKWGEEADLVEAVGAEKTFRISKAAFEDVRWEVKEIWANQVKLSDTSESWMVDVIWDNLAENPYNLLGPIALTTWVKENLATS</sequence>
<reference evidence="2" key="1">
    <citation type="submission" date="2024-03" db="EMBL/GenBank/DDBJ databases">
        <authorList>
            <consortium name="ELIXIR-Norway"/>
            <consortium name="Elixir Norway"/>
        </authorList>
    </citation>
    <scope>NUCLEOTIDE SEQUENCE</scope>
</reference>
<accession>A0ABP1ANY0</accession>